<evidence type="ECO:0000313" key="5">
    <source>
        <dbReference type="Proteomes" id="UP000518752"/>
    </source>
</evidence>
<feature type="compositionally biased region" description="Polar residues" evidence="2">
    <location>
        <begin position="267"/>
        <end position="276"/>
    </location>
</feature>
<dbReference type="PROSITE" id="PS50966">
    <property type="entry name" value="ZF_SWIM"/>
    <property type="match status" value="1"/>
</dbReference>
<feature type="region of interest" description="Disordered" evidence="2">
    <location>
        <begin position="127"/>
        <end position="147"/>
    </location>
</feature>
<comment type="caution">
    <text evidence="4">The sequence shown here is derived from an EMBL/GenBank/DDBJ whole genome shotgun (WGS) entry which is preliminary data.</text>
</comment>
<dbReference type="InterPro" id="IPR007527">
    <property type="entry name" value="Znf_SWIM"/>
</dbReference>
<name>A0A8H5GAA2_9AGAR</name>
<reference evidence="4 5" key="1">
    <citation type="journal article" date="2020" name="ISME J.">
        <title>Uncovering the hidden diversity of litter-decomposition mechanisms in mushroom-forming fungi.</title>
        <authorList>
            <person name="Floudas D."/>
            <person name="Bentzer J."/>
            <person name="Ahren D."/>
            <person name="Johansson T."/>
            <person name="Persson P."/>
            <person name="Tunlid A."/>
        </authorList>
    </citation>
    <scope>NUCLEOTIDE SEQUENCE [LARGE SCALE GENOMIC DNA]</scope>
    <source>
        <strain evidence="4 5">CBS 406.79</strain>
    </source>
</reference>
<keyword evidence="5" id="KW-1185">Reference proteome</keyword>
<dbReference type="OrthoDB" id="3262412at2759"/>
<gene>
    <name evidence="4" type="ORF">D9757_015171</name>
</gene>
<keyword evidence="1" id="KW-0862">Zinc</keyword>
<dbReference type="EMBL" id="JAACJN010000209">
    <property type="protein sequence ID" value="KAF5361322.1"/>
    <property type="molecule type" value="Genomic_DNA"/>
</dbReference>
<dbReference type="GO" id="GO:0008270">
    <property type="term" value="F:zinc ion binding"/>
    <property type="evidence" value="ECO:0007669"/>
    <property type="project" value="UniProtKB-KW"/>
</dbReference>
<proteinExistence type="predicted"/>
<keyword evidence="1" id="KW-0863">Zinc-finger</keyword>
<evidence type="ECO:0000256" key="2">
    <source>
        <dbReference type="SAM" id="MobiDB-lite"/>
    </source>
</evidence>
<keyword evidence="1" id="KW-0479">Metal-binding</keyword>
<feature type="region of interest" description="Disordered" evidence="2">
    <location>
        <begin position="248"/>
        <end position="276"/>
    </location>
</feature>
<evidence type="ECO:0000259" key="3">
    <source>
        <dbReference type="PROSITE" id="PS50966"/>
    </source>
</evidence>
<evidence type="ECO:0000313" key="4">
    <source>
        <dbReference type="EMBL" id="KAF5361322.1"/>
    </source>
</evidence>
<dbReference type="Proteomes" id="UP000518752">
    <property type="component" value="Unassembled WGS sequence"/>
</dbReference>
<accession>A0A8H5GAA2</accession>
<sequence>MSKEDEFRSMERELACLKDKTLKANARAELLADIEAERERLRGTYHTNVETMTCSCPSYLISRWLLCKHLVREVNRRTGNLPLNNLPFFHALRRNHFAPFYSIPEIHFKTEQEENFAASPELEFEQEDSQVQAASSPAHIHERSSPFCSDEDKLPLIELTKEVINPLVGNLLGDDEGESSKRVSIYHVFSCLTRHMPDGIYQMFFSSEYVEHTEENIQNMLGIIKQSQGVHPKLGKILKRAFDERNKTGKDITKEKRRRTTPRTWKDSNSVTLFMD</sequence>
<feature type="domain" description="SWIM-type" evidence="3">
    <location>
        <begin position="45"/>
        <end position="78"/>
    </location>
</feature>
<organism evidence="4 5">
    <name type="scientific">Collybiopsis confluens</name>
    <dbReference type="NCBI Taxonomy" id="2823264"/>
    <lineage>
        <taxon>Eukaryota</taxon>
        <taxon>Fungi</taxon>
        <taxon>Dikarya</taxon>
        <taxon>Basidiomycota</taxon>
        <taxon>Agaricomycotina</taxon>
        <taxon>Agaricomycetes</taxon>
        <taxon>Agaricomycetidae</taxon>
        <taxon>Agaricales</taxon>
        <taxon>Marasmiineae</taxon>
        <taxon>Omphalotaceae</taxon>
        <taxon>Collybiopsis</taxon>
    </lineage>
</organism>
<dbReference type="AlphaFoldDB" id="A0A8H5GAA2"/>
<evidence type="ECO:0000256" key="1">
    <source>
        <dbReference type="PROSITE-ProRule" id="PRU00325"/>
    </source>
</evidence>
<protein>
    <recommendedName>
        <fullName evidence="3">SWIM-type domain-containing protein</fullName>
    </recommendedName>
</protein>